<dbReference type="AlphaFoldDB" id="A0A9K3CSS2"/>
<protein>
    <submittedName>
        <fullName evidence="1">Uncharacterized protein</fullName>
    </submittedName>
</protein>
<reference evidence="1 2" key="1">
    <citation type="journal article" date="2018" name="PLoS ONE">
        <title>The draft genome of Kipferlia bialata reveals reductive genome evolution in fornicate parasites.</title>
        <authorList>
            <person name="Tanifuji G."/>
            <person name="Takabayashi S."/>
            <person name="Kume K."/>
            <person name="Takagi M."/>
            <person name="Nakayama T."/>
            <person name="Kamikawa R."/>
            <person name="Inagaki Y."/>
            <person name="Hashimoto T."/>
        </authorList>
    </citation>
    <scope>NUCLEOTIDE SEQUENCE [LARGE SCALE GENOMIC DNA]</scope>
    <source>
        <strain evidence="1">NY0173</strain>
    </source>
</reference>
<keyword evidence="2" id="KW-1185">Reference proteome</keyword>
<proteinExistence type="predicted"/>
<comment type="caution">
    <text evidence="1">The sequence shown here is derived from an EMBL/GenBank/DDBJ whole genome shotgun (WGS) entry which is preliminary data.</text>
</comment>
<accession>A0A9K3CSS2</accession>
<sequence>MEKEHTHSVLSGVQQALDFLNHFHVVLKPLLNHQGSEEGEAELTGISQALLSCFNIPAICEMALKVSTVSPAMANRVLATAVSLYELNTAQDRTPISKVEQAMHEITVPQLADGFLQTLQKGDENARAFVFEALQVLMSEGETAQWHKDFEAQLLSNVGIAVQSIGSIGQMEYESWRARLGAATTGVLRSLHSNEQTRHLLPSVAQHIQQALPKTLVSVLSDSVRTPVPTYATACRLLAFVSEWDACCVELGVPAVRGTVDVAQTILEAAPDMVTEALRTEYMNRFSEDDSADVEPVEGETPEPRLPLSVALFRETFTVDVPALPSVLSLREQMAVRAAGTMLLVHEDKIRSLEAPTVDKLYVEPSYTSLGDMSAHILRLTGLRDQVETVREQWGLRYLDCTDVCGRIDTLLEGAVSLHTGLVLLANRRNFRSLLADLPHAVSLERWLKSGHAAIKAGMWALGKLLNKQDVTLDVPKRLEEAVATHACTMMVAVLLSRSLSTLASSVVEEQRQGTEALLRSLVAHKCALLKGTLADLQLSSNFYAGTTLVVNALVDAVGHDNTEKAKSALGALVSRHRASVFSFHALKLLYAKGMSEREKEREMEHSEEDLVSESYVPPLDGLCILSVVDNACLALHPVMTGVAPTKGGLTIDSIAYKTPAICHRGKTPIVVECSLSRTLEEPLSAATKMWVDSICVLVDGMELPCAPVVGEARNTITFTQVCPEGLAYGGHSVALEWDPYRHGPVTHKFVCVPRVEMTLPPSPWRQGSATRVMVKVSDDYTTPQDAQLVQDSLILAIDTLRQSAVGSPTIVPVRAEAGVLRPVELRWNNVTVARERVEVVPMSL</sequence>
<evidence type="ECO:0000313" key="1">
    <source>
        <dbReference type="EMBL" id="GIQ82232.1"/>
    </source>
</evidence>
<name>A0A9K3CSS2_9EUKA</name>
<dbReference type="Proteomes" id="UP000265618">
    <property type="component" value="Unassembled WGS sequence"/>
</dbReference>
<evidence type="ECO:0000313" key="2">
    <source>
        <dbReference type="Proteomes" id="UP000265618"/>
    </source>
</evidence>
<organism evidence="1 2">
    <name type="scientific">Kipferlia bialata</name>
    <dbReference type="NCBI Taxonomy" id="797122"/>
    <lineage>
        <taxon>Eukaryota</taxon>
        <taxon>Metamonada</taxon>
        <taxon>Carpediemonas-like organisms</taxon>
        <taxon>Kipferlia</taxon>
    </lineage>
</organism>
<gene>
    <name evidence="1" type="ORF">KIPB_003331</name>
</gene>
<dbReference type="EMBL" id="BDIP01000631">
    <property type="protein sequence ID" value="GIQ82232.1"/>
    <property type="molecule type" value="Genomic_DNA"/>
</dbReference>